<feature type="non-terminal residue" evidence="1">
    <location>
        <position position="74"/>
    </location>
</feature>
<evidence type="ECO:0000313" key="2">
    <source>
        <dbReference type="Proteomes" id="UP000294823"/>
    </source>
</evidence>
<gene>
    <name evidence="1" type="ORF">E0702_18690</name>
</gene>
<reference evidence="1 2" key="1">
    <citation type="submission" date="2019-03" db="EMBL/GenBank/DDBJ databases">
        <title>Halomonas marinisediminis sp. nov., a moderately halophilic bacterium isolated from the Bohai Gulf.</title>
        <authorList>
            <person name="Ji X."/>
        </authorList>
    </citation>
    <scope>NUCLEOTIDE SEQUENCE [LARGE SCALE GENOMIC DNA]</scope>
    <source>
        <strain evidence="1 2">204</strain>
    </source>
</reference>
<proteinExistence type="predicted"/>
<comment type="caution">
    <text evidence="1">The sequence shown here is derived from an EMBL/GenBank/DDBJ whole genome shotgun (WGS) entry which is preliminary data.</text>
</comment>
<dbReference type="RefSeq" id="WP_205742179.1">
    <property type="nucleotide sequence ID" value="NZ_SLTR01000832.1"/>
</dbReference>
<keyword evidence="2" id="KW-1185">Reference proteome</keyword>
<dbReference type="Proteomes" id="UP000294823">
    <property type="component" value="Unassembled WGS sequence"/>
</dbReference>
<organism evidence="1 2">
    <name type="scientific">Halomonas marinisediminis</name>
    <dbReference type="NCBI Taxonomy" id="2546095"/>
    <lineage>
        <taxon>Bacteria</taxon>
        <taxon>Pseudomonadati</taxon>
        <taxon>Pseudomonadota</taxon>
        <taxon>Gammaproteobacteria</taxon>
        <taxon>Oceanospirillales</taxon>
        <taxon>Halomonadaceae</taxon>
        <taxon>Halomonas</taxon>
    </lineage>
</organism>
<protein>
    <submittedName>
        <fullName evidence="1">Uncharacterized protein</fullName>
    </submittedName>
</protein>
<sequence length="74" mass="8766">TALGDLPVTIIAFVRRSDDFLLSYHNERMKKFTKVFTHSIKDMIADRTLWPREMAFRTNLLTWARVFPETPPRV</sequence>
<dbReference type="EMBL" id="SLTR01000832">
    <property type="protein sequence ID" value="TDA70789.1"/>
    <property type="molecule type" value="Genomic_DNA"/>
</dbReference>
<evidence type="ECO:0000313" key="1">
    <source>
        <dbReference type="EMBL" id="TDA70789.1"/>
    </source>
</evidence>
<accession>A0ABY2D1B7</accession>
<name>A0ABY2D1B7_9GAMM</name>
<feature type="non-terminal residue" evidence="1">
    <location>
        <position position="1"/>
    </location>
</feature>